<comment type="caution">
    <text evidence="2">The sequence shown here is derived from an EMBL/GenBank/DDBJ whole genome shotgun (WGS) entry which is preliminary data.</text>
</comment>
<evidence type="ECO:0000256" key="1">
    <source>
        <dbReference type="SAM" id="MobiDB-lite"/>
    </source>
</evidence>
<dbReference type="Proteomes" id="UP000580250">
    <property type="component" value="Unassembled WGS sequence"/>
</dbReference>
<reference evidence="2 3" key="1">
    <citation type="submission" date="2020-08" db="EMBL/GenBank/DDBJ databases">
        <authorList>
            <person name="Koutsovoulos G."/>
            <person name="Danchin GJ E."/>
        </authorList>
    </citation>
    <scope>NUCLEOTIDE SEQUENCE [LARGE SCALE GENOMIC DNA]</scope>
</reference>
<feature type="compositionally biased region" description="Gly residues" evidence="1">
    <location>
        <begin position="64"/>
        <end position="76"/>
    </location>
</feature>
<dbReference type="EMBL" id="CAJEWN010000065">
    <property type="protein sequence ID" value="CAD2157242.1"/>
    <property type="molecule type" value="Genomic_DNA"/>
</dbReference>
<gene>
    <name evidence="2" type="ORF">MENT_LOCUS12541</name>
</gene>
<dbReference type="AlphaFoldDB" id="A0A6V7UG34"/>
<evidence type="ECO:0000313" key="3">
    <source>
        <dbReference type="Proteomes" id="UP000580250"/>
    </source>
</evidence>
<feature type="region of interest" description="Disordered" evidence="1">
    <location>
        <begin position="46"/>
        <end position="76"/>
    </location>
</feature>
<sequence length="76" mass="8453">MLNQYMSIGEDEYVHHNQYLPQQRIHITIHMVEYCRKSGFIGKPKNDTGSASGYGGGHSHDKGYGSGYGGYGYHGN</sequence>
<evidence type="ECO:0000313" key="2">
    <source>
        <dbReference type="EMBL" id="CAD2157242.1"/>
    </source>
</evidence>
<protein>
    <submittedName>
        <fullName evidence="2">Uncharacterized protein</fullName>
    </submittedName>
</protein>
<name>A0A6V7UG34_MELEN</name>
<accession>A0A6V7UG34</accession>
<proteinExistence type="predicted"/>
<organism evidence="2 3">
    <name type="scientific">Meloidogyne enterolobii</name>
    <name type="common">Root-knot nematode worm</name>
    <name type="synonym">Meloidogyne mayaguensis</name>
    <dbReference type="NCBI Taxonomy" id="390850"/>
    <lineage>
        <taxon>Eukaryota</taxon>
        <taxon>Metazoa</taxon>
        <taxon>Ecdysozoa</taxon>
        <taxon>Nematoda</taxon>
        <taxon>Chromadorea</taxon>
        <taxon>Rhabditida</taxon>
        <taxon>Tylenchina</taxon>
        <taxon>Tylenchomorpha</taxon>
        <taxon>Tylenchoidea</taxon>
        <taxon>Meloidogynidae</taxon>
        <taxon>Meloidogyninae</taxon>
        <taxon>Meloidogyne</taxon>
    </lineage>
</organism>